<reference evidence="2" key="1">
    <citation type="submission" date="2020-05" db="EMBL/GenBank/DDBJ databases">
        <authorList>
            <person name="Chiriac C."/>
            <person name="Salcher M."/>
            <person name="Ghai R."/>
            <person name="Kavagutti S V."/>
        </authorList>
    </citation>
    <scope>NUCLEOTIDE SEQUENCE</scope>
</reference>
<proteinExistence type="predicted"/>
<name>A0A6J7XH49_9CAUD</name>
<protein>
    <submittedName>
        <fullName evidence="2">Uncharacterized protein</fullName>
    </submittedName>
</protein>
<evidence type="ECO:0000313" key="1">
    <source>
        <dbReference type="EMBL" id="CAB4135889.1"/>
    </source>
</evidence>
<sequence>MSKNQSDYDIPARKFDFHTDLKFGKKGEKLVEDFLDAMSDGSFEVKTDRYRNGRMVLEMTHNPRKKLDDEGNPLWTPSGLAITKAKWWVYVYTLDGSFVIVSTDRMKRYLKANKERFNPKKYHSFAWSSSNPSKGYLLEPEDVMDMMINTEYDEIRTN</sequence>
<gene>
    <name evidence="2" type="ORF">UFOVP1549_30</name>
    <name evidence="1" type="ORF">UFOVP303_3</name>
</gene>
<accession>A0A6J7XH49</accession>
<dbReference type="EMBL" id="LR796315">
    <property type="protein sequence ID" value="CAB4135889.1"/>
    <property type="molecule type" value="Genomic_DNA"/>
</dbReference>
<evidence type="ECO:0000313" key="2">
    <source>
        <dbReference type="EMBL" id="CAB5228524.1"/>
    </source>
</evidence>
<organism evidence="2">
    <name type="scientific">uncultured Caudovirales phage</name>
    <dbReference type="NCBI Taxonomy" id="2100421"/>
    <lineage>
        <taxon>Viruses</taxon>
        <taxon>Duplodnaviria</taxon>
        <taxon>Heunggongvirae</taxon>
        <taxon>Uroviricota</taxon>
        <taxon>Caudoviricetes</taxon>
        <taxon>Peduoviridae</taxon>
        <taxon>Maltschvirus</taxon>
        <taxon>Maltschvirus maltsch</taxon>
    </lineage>
</organism>
<dbReference type="EMBL" id="LR798394">
    <property type="protein sequence ID" value="CAB5228524.1"/>
    <property type="molecule type" value="Genomic_DNA"/>
</dbReference>